<organism evidence="2 3">
    <name type="scientific">Punica granatum</name>
    <name type="common">Pomegranate</name>
    <dbReference type="NCBI Taxonomy" id="22663"/>
    <lineage>
        <taxon>Eukaryota</taxon>
        <taxon>Viridiplantae</taxon>
        <taxon>Streptophyta</taxon>
        <taxon>Embryophyta</taxon>
        <taxon>Tracheophyta</taxon>
        <taxon>Spermatophyta</taxon>
        <taxon>Magnoliopsida</taxon>
        <taxon>eudicotyledons</taxon>
        <taxon>Gunneridae</taxon>
        <taxon>Pentapetalae</taxon>
        <taxon>rosids</taxon>
        <taxon>malvids</taxon>
        <taxon>Myrtales</taxon>
        <taxon>Lythraceae</taxon>
        <taxon>Punica</taxon>
    </lineage>
</organism>
<evidence type="ECO:0000313" key="2">
    <source>
        <dbReference type="EMBL" id="PKI43545.1"/>
    </source>
</evidence>
<dbReference type="SUPFAM" id="SSF56672">
    <property type="entry name" value="DNA/RNA polymerases"/>
    <property type="match status" value="1"/>
</dbReference>
<dbReference type="InterPro" id="IPR043502">
    <property type="entry name" value="DNA/RNA_pol_sf"/>
</dbReference>
<gene>
    <name evidence="2" type="ORF">CRG98_036080</name>
</gene>
<feature type="non-terminal residue" evidence="2">
    <location>
        <position position="1"/>
    </location>
</feature>
<protein>
    <recommendedName>
        <fullName evidence="1">Reverse transcriptase Ty1/copia-type domain-containing protein</fullName>
    </recommendedName>
</protein>
<name>A0A2I0IHS4_PUNGR</name>
<evidence type="ECO:0000313" key="3">
    <source>
        <dbReference type="Proteomes" id="UP000233551"/>
    </source>
</evidence>
<dbReference type="InterPro" id="IPR013103">
    <property type="entry name" value="RVT_2"/>
</dbReference>
<keyword evidence="3" id="KW-1185">Reference proteome</keyword>
<dbReference type="Pfam" id="PF07727">
    <property type="entry name" value="RVT_2"/>
    <property type="match status" value="1"/>
</dbReference>
<proteinExistence type="predicted"/>
<dbReference type="PANTHER" id="PTHR11439">
    <property type="entry name" value="GAG-POL-RELATED RETROTRANSPOSON"/>
    <property type="match status" value="1"/>
</dbReference>
<reference evidence="2 3" key="1">
    <citation type="submission" date="2017-11" db="EMBL/GenBank/DDBJ databases">
        <title>De-novo sequencing of pomegranate (Punica granatum L.) genome.</title>
        <authorList>
            <person name="Akparov Z."/>
            <person name="Amiraslanov A."/>
            <person name="Hajiyeva S."/>
            <person name="Abbasov M."/>
            <person name="Kaur K."/>
            <person name="Hamwieh A."/>
            <person name="Solovyev V."/>
            <person name="Salamov A."/>
            <person name="Braich B."/>
            <person name="Kosarev P."/>
            <person name="Mahmoud A."/>
            <person name="Hajiyev E."/>
            <person name="Babayeva S."/>
            <person name="Izzatullayeva V."/>
            <person name="Mammadov A."/>
            <person name="Mammadov A."/>
            <person name="Sharifova S."/>
            <person name="Ojaghi J."/>
            <person name="Eynullazada K."/>
            <person name="Bayramov B."/>
            <person name="Abdulazimova A."/>
            <person name="Shahmuradov I."/>
        </authorList>
    </citation>
    <scope>NUCLEOTIDE SEQUENCE [LARGE SCALE GENOMIC DNA]</scope>
    <source>
        <strain evidence="3">cv. AG2017</strain>
        <tissue evidence="2">Leaf</tissue>
    </source>
</reference>
<dbReference type="AlphaFoldDB" id="A0A2I0IHS4"/>
<dbReference type="STRING" id="22663.A0A2I0IHS4"/>
<evidence type="ECO:0000259" key="1">
    <source>
        <dbReference type="Pfam" id="PF07727"/>
    </source>
</evidence>
<comment type="caution">
    <text evidence="2">The sequence shown here is derived from an EMBL/GenBank/DDBJ whole genome shotgun (WGS) entry which is preliminary data.</text>
</comment>
<dbReference type="Proteomes" id="UP000233551">
    <property type="component" value="Unassembled WGS sequence"/>
</dbReference>
<accession>A0A2I0IHS4</accession>
<feature type="domain" description="Reverse transcriptase Ty1/copia-type" evidence="1">
    <location>
        <begin position="7"/>
        <end position="217"/>
    </location>
</feature>
<sequence>ADGTIDRYKARLVAKGFNQREGVDYEETFNPVIKPVTIRTILSIAVSLQWPVRQLVMKNAFLHGYLSEEVYMSQPPGFIDPSWPHHVCRLKCSLYGLKQAPRAWFQRLSTFLFKLGFRDSKADSSLFILQHSTYAIFLLVYVDDIILTGTPGAPFQSVLVALHKEFAMKDLGPLHFFLGMEAKSDSIGLYLTQSKYIHDLLVRTSMLDCKPISSPVAAGSRLSLHDGHSFEDPSLYRSIVGSLQYLSLTKPDIVYAVNQVCQFMHKPSVTHWLAVKRILRYLKGTITYGLHLRPGSISALHGYSDADWAGNPDDR</sequence>
<dbReference type="EMBL" id="PGOL01003038">
    <property type="protein sequence ID" value="PKI43545.1"/>
    <property type="molecule type" value="Genomic_DNA"/>
</dbReference>
<dbReference type="PANTHER" id="PTHR11439:SF455">
    <property type="entry name" value="RLK (RECEPTOR-LIKE PROTEIN KINASE) 8, PUTATIVE-RELATED"/>
    <property type="match status" value="1"/>
</dbReference>